<gene>
    <name evidence="1" type="ORF">CHILSU_LOCUS6581</name>
</gene>
<dbReference type="PANTHER" id="PTHR47018:SF3">
    <property type="entry name" value="MYCBP-ASSOCIATED PROTEIN"/>
    <property type="match status" value="1"/>
</dbReference>
<evidence type="ECO:0000313" key="2">
    <source>
        <dbReference type="Proteomes" id="UP001153292"/>
    </source>
</evidence>
<reference evidence="1" key="1">
    <citation type="submission" date="2021-12" db="EMBL/GenBank/DDBJ databases">
        <authorList>
            <person name="King R."/>
        </authorList>
    </citation>
    <scope>NUCLEOTIDE SEQUENCE</scope>
</reference>
<dbReference type="Proteomes" id="UP001153292">
    <property type="component" value="Chromosome 23"/>
</dbReference>
<name>A0ABN8B572_CHISP</name>
<dbReference type="EMBL" id="OU963916">
    <property type="protein sequence ID" value="CAH0403312.1"/>
    <property type="molecule type" value="Genomic_DNA"/>
</dbReference>
<protein>
    <submittedName>
        <fullName evidence="1">Uncharacterized protein</fullName>
    </submittedName>
</protein>
<evidence type="ECO:0000313" key="1">
    <source>
        <dbReference type="EMBL" id="CAH0403312.1"/>
    </source>
</evidence>
<sequence>MGFSAPYREITIFENSCIHRAESEILENSFSQFVFDNADFNINTLDGHGTFHAMGGIHCVTPFTAIQREKKIPRIVEIKSASEVAQLGMVPVLSYNKHKSAGLEAITVADVEALRQLSGDILPTIPDLIWLYGKWSCSVGIPGWNGFMESITANMHYERSKVICLPFINAPPSNYDTILTSLLEAVENSKRCNQKTTFITFDQPLYWKARDIVGAADPTSDLKNVIVRLGGFHLLMSFMGSIGTIMSGSGIEELFKLIYAENCVEKILAGHAYARAVRAHILSHAALTKIVLDSLELDEKERDELDYYAEDLFNRPTIMTAADNNGVKSIHDKFAKGLVAIESRGPTAKLWIQYHRMVSLVKNFLEAERSGNWELHLDTIQKMLPFFHASGHFLYAKSAHLYLQDMRALSEQIPIDDYVKFTRRGYFTIRRSEKFWSGIMSDMTIEQTLMRSMKTTGGLTQGRGITDSTIASWTLGMVQLQNICEQIENFSGVSCSTTEQHVDMRPSRIARDNCDVEKLDMWLASHNPFPEKKELMSIGTGVMANENINCHRAYEIGRDMMTKIIGANFGSL</sequence>
<accession>A0ABN8B572</accession>
<keyword evidence="2" id="KW-1185">Reference proteome</keyword>
<organism evidence="1 2">
    <name type="scientific">Chilo suppressalis</name>
    <name type="common">Asiatic rice borer moth</name>
    <dbReference type="NCBI Taxonomy" id="168631"/>
    <lineage>
        <taxon>Eukaryota</taxon>
        <taxon>Metazoa</taxon>
        <taxon>Ecdysozoa</taxon>
        <taxon>Arthropoda</taxon>
        <taxon>Hexapoda</taxon>
        <taxon>Insecta</taxon>
        <taxon>Pterygota</taxon>
        <taxon>Neoptera</taxon>
        <taxon>Endopterygota</taxon>
        <taxon>Lepidoptera</taxon>
        <taxon>Glossata</taxon>
        <taxon>Ditrysia</taxon>
        <taxon>Pyraloidea</taxon>
        <taxon>Crambidae</taxon>
        <taxon>Crambinae</taxon>
        <taxon>Chilo</taxon>
    </lineage>
</organism>
<proteinExistence type="predicted"/>
<dbReference type="PANTHER" id="PTHR47018">
    <property type="entry name" value="CXC DOMAIN-CONTAINING PROTEIN-RELATED"/>
    <property type="match status" value="1"/>
</dbReference>